<feature type="compositionally biased region" description="Polar residues" evidence="4">
    <location>
        <begin position="202"/>
        <end position="213"/>
    </location>
</feature>
<dbReference type="PANTHER" id="PTHR10272:SF0">
    <property type="entry name" value="PLATELET-ACTIVATING FACTOR ACETYLHYDROLASE"/>
    <property type="match status" value="1"/>
</dbReference>
<name>A0A6J4ICP2_9MICC</name>
<dbReference type="GO" id="GO:0003847">
    <property type="term" value="F:1-alkyl-2-acetylglycerophosphocholine esterase activity"/>
    <property type="evidence" value="ECO:0007669"/>
    <property type="project" value="TreeGrafter"/>
</dbReference>
<dbReference type="AlphaFoldDB" id="A0A6J4ICP2"/>
<accession>A0A6J4ICP2</accession>
<dbReference type="GO" id="GO:0016042">
    <property type="term" value="P:lipid catabolic process"/>
    <property type="evidence" value="ECO:0007669"/>
    <property type="project" value="UniProtKB-KW"/>
</dbReference>
<keyword evidence="3" id="KW-0443">Lipid metabolism</keyword>
<organism evidence="5">
    <name type="scientific">uncultured Arthrobacter sp</name>
    <dbReference type="NCBI Taxonomy" id="114050"/>
    <lineage>
        <taxon>Bacteria</taxon>
        <taxon>Bacillati</taxon>
        <taxon>Actinomycetota</taxon>
        <taxon>Actinomycetes</taxon>
        <taxon>Micrococcales</taxon>
        <taxon>Micrococcaceae</taxon>
        <taxon>Arthrobacter</taxon>
        <taxon>environmental samples</taxon>
    </lineage>
</organism>
<evidence type="ECO:0000256" key="1">
    <source>
        <dbReference type="ARBA" id="ARBA00022801"/>
    </source>
</evidence>
<feature type="region of interest" description="Disordered" evidence="4">
    <location>
        <begin position="202"/>
        <end position="243"/>
    </location>
</feature>
<protein>
    <submittedName>
        <fullName evidence="5">Uncharacterized protein SCO0503</fullName>
    </submittedName>
</protein>
<evidence type="ECO:0000256" key="3">
    <source>
        <dbReference type="ARBA" id="ARBA00023098"/>
    </source>
</evidence>
<dbReference type="InterPro" id="IPR029058">
    <property type="entry name" value="AB_hydrolase_fold"/>
</dbReference>
<keyword evidence="1" id="KW-0378">Hydrolase</keyword>
<keyword evidence="2" id="KW-0442">Lipid degradation</keyword>
<evidence type="ECO:0000256" key="2">
    <source>
        <dbReference type="ARBA" id="ARBA00022963"/>
    </source>
</evidence>
<gene>
    <name evidence="5" type="ORF">AVDCRST_MAG83-2004</name>
</gene>
<proteinExistence type="predicted"/>
<reference evidence="5" key="1">
    <citation type="submission" date="2020-02" db="EMBL/GenBank/DDBJ databases">
        <authorList>
            <person name="Meier V. D."/>
        </authorList>
    </citation>
    <scope>NUCLEOTIDE SEQUENCE</scope>
    <source>
        <strain evidence="5">AVDCRST_MAG83</strain>
    </source>
</reference>
<dbReference type="PANTHER" id="PTHR10272">
    <property type="entry name" value="PLATELET-ACTIVATING FACTOR ACETYLHYDROLASE"/>
    <property type="match status" value="1"/>
</dbReference>
<dbReference type="InterPro" id="IPR017395">
    <property type="entry name" value="Chlorophyllase-like"/>
</dbReference>
<dbReference type="Pfam" id="PF07224">
    <property type="entry name" value="Chlorophyllase"/>
    <property type="match status" value="1"/>
</dbReference>
<dbReference type="EMBL" id="CADCTE010000112">
    <property type="protein sequence ID" value="CAA9247364.1"/>
    <property type="molecule type" value="Genomic_DNA"/>
</dbReference>
<evidence type="ECO:0000256" key="4">
    <source>
        <dbReference type="SAM" id="MobiDB-lite"/>
    </source>
</evidence>
<dbReference type="Gene3D" id="3.40.50.1820">
    <property type="entry name" value="alpha/beta hydrolase"/>
    <property type="match status" value="1"/>
</dbReference>
<dbReference type="RefSeq" id="WP_294568048.1">
    <property type="nucleotide sequence ID" value="NZ_CADCTE010000112.1"/>
</dbReference>
<dbReference type="SUPFAM" id="SSF53474">
    <property type="entry name" value="alpha/beta-Hydrolases"/>
    <property type="match status" value="1"/>
</dbReference>
<sequence>MTDLIPSPADPAVDAPVPLMSVSPVVLPARGRGDDLQVRVSAPIAGRGLPVILFSHGNGSSMRDYGPLVDHWAAHGFAVVQPTHLDSRTLNLSPQDPRFSKRWRFRVNDLQQILDQLDSIEAVVPGLAGRLDHSRIAAAGHSWGGHTVGQLLGARVIGPDGGPGADLSDSRITAGVLLAAPGRGGADLTEFAAGNYPFLNQSFTEMTTPPSSSRETKTRPPSASGVRTGARTPSISVRAKRVC</sequence>
<evidence type="ECO:0000313" key="5">
    <source>
        <dbReference type="EMBL" id="CAA9247364.1"/>
    </source>
</evidence>